<dbReference type="SUPFAM" id="SSF51197">
    <property type="entry name" value="Clavaminate synthase-like"/>
    <property type="match status" value="1"/>
</dbReference>
<evidence type="ECO:0000313" key="4">
    <source>
        <dbReference type="Proteomes" id="UP000799770"/>
    </source>
</evidence>
<evidence type="ECO:0000259" key="2">
    <source>
        <dbReference type="Pfam" id="PF02668"/>
    </source>
</evidence>
<reference evidence="3" key="1">
    <citation type="journal article" date="2020" name="Stud. Mycol.">
        <title>101 Dothideomycetes genomes: a test case for predicting lifestyles and emergence of pathogens.</title>
        <authorList>
            <person name="Haridas S."/>
            <person name="Albert R."/>
            <person name="Binder M."/>
            <person name="Bloem J."/>
            <person name="Labutti K."/>
            <person name="Salamov A."/>
            <person name="Andreopoulos B."/>
            <person name="Baker S."/>
            <person name="Barry K."/>
            <person name="Bills G."/>
            <person name="Bluhm B."/>
            <person name="Cannon C."/>
            <person name="Castanera R."/>
            <person name="Culley D."/>
            <person name="Daum C."/>
            <person name="Ezra D."/>
            <person name="Gonzalez J."/>
            <person name="Henrissat B."/>
            <person name="Kuo A."/>
            <person name="Liang C."/>
            <person name="Lipzen A."/>
            <person name="Lutzoni F."/>
            <person name="Magnuson J."/>
            <person name="Mondo S."/>
            <person name="Nolan M."/>
            <person name="Ohm R."/>
            <person name="Pangilinan J."/>
            <person name="Park H.-J."/>
            <person name="Ramirez L."/>
            <person name="Alfaro M."/>
            <person name="Sun H."/>
            <person name="Tritt A."/>
            <person name="Yoshinaga Y."/>
            <person name="Zwiers L.-H."/>
            <person name="Turgeon B."/>
            <person name="Goodwin S."/>
            <person name="Spatafora J."/>
            <person name="Crous P."/>
            <person name="Grigoriev I."/>
        </authorList>
    </citation>
    <scope>NUCLEOTIDE SEQUENCE</scope>
    <source>
        <strain evidence="3">CBS 627.86</strain>
    </source>
</reference>
<dbReference type="PANTHER" id="PTHR10696:SF21">
    <property type="entry name" value="TAUD_TFDA-LIKE DOMAIN-CONTAINING PROTEIN"/>
    <property type="match status" value="1"/>
</dbReference>
<sequence>MGSIEPAPLFQVANYGPAVNLPEPYPGNTTFPLALSPSNQNTPLTELTQEISHLSKAGEIQKLLKTHGAIYFKDLNLKDVDEFSRFAHAFGWAPHEDIGNPVRRTVLAKNVATANEGPNTQPVYPHNEFGLSPHFPAYVFFYCISAPTSGGETPINNSIVLYHHLKERHPEFIAKIEEKGVKYQLFYPNTSRTQTTSPGNSVLQAYGTHVLDTDDTATARSKSKRRSEDCRLRNGCDLRVWQHLPAIRTHPHSGLPSFFNNTISRFLNALAADTLLPPHINKDGKYQPPVFYGDGELIPRKYFDSAVEIIGETRSLVTWKEGDVLLLDNLAVQHAREPWVGKRVLAASLWNEA</sequence>
<dbReference type="Pfam" id="PF02668">
    <property type="entry name" value="TauD"/>
    <property type="match status" value="1"/>
</dbReference>
<organism evidence="3 4">
    <name type="scientific">Lophiotrema nucula</name>
    <dbReference type="NCBI Taxonomy" id="690887"/>
    <lineage>
        <taxon>Eukaryota</taxon>
        <taxon>Fungi</taxon>
        <taxon>Dikarya</taxon>
        <taxon>Ascomycota</taxon>
        <taxon>Pezizomycotina</taxon>
        <taxon>Dothideomycetes</taxon>
        <taxon>Pleosporomycetidae</taxon>
        <taxon>Pleosporales</taxon>
        <taxon>Lophiotremataceae</taxon>
        <taxon>Lophiotrema</taxon>
    </lineage>
</organism>
<dbReference type="GO" id="GO:0016491">
    <property type="term" value="F:oxidoreductase activity"/>
    <property type="evidence" value="ECO:0007669"/>
    <property type="project" value="UniProtKB-KW"/>
</dbReference>
<name>A0A6A5YTC7_9PLEO</name>
<dbReference type="Gene3D" id="3.60.130.10">
    <property type="entry name" value="Clavaminate synthase-like"/>
    <property type="match status" value="1"/>
</dbReference>
<dbReference type="PANTHER" id="PTHR10696">
    <property type="entry name" value="GAMMA-BUTYROBETAINE HYDROXYLASE-RELATED"/>
    <property type="match status" value="1"/>
</dbReference>
<protein>
    <recommendedName>
        <fullName evidence="2">TauD/TfdA-like domain-containing protein</fullName>
    </recommendedName>
</protein>
<dbReference type="InterPro" id="IPR003819">
    <property type="entry name" value="TauD/TfdA-like"/>
</dbReference>
<feature type="domain" description="TauD/TfdA-like" evidence="2">
    <location>
        <begin position="56"/>
        <end position="345"/>
    </location>
</feature>
<keyword evidence="4" id="KW-1185">Reference proteome</keyword>
<accession>A0A6A5YTC7</accession>
<dbReference type="Proteomes" id="UP000799770">
    <property type="component" value="Unassembled WGS sequence"/>
</dbReference>
<evidence type="ECO:0000256" key="1">
    <source>
        <dbReference type="ARBA" id="ARBA00023002"/>
    </source>
</evidence>
<proteinExistence type="predicted"/>
<evidence type="ECO:0000313" key="3">
    <source>
        <dbReference type="EMBL" id="KAF2110439.1"/>
    </source>
</evidence>
<keyword evidence="1" id="KW-0560">Oxidoreductase</keyword>
<dbReference type="InterPro" id="IPR042098">
    <property type="entry name" value="TauD-like_sf"/>
</dbReference>
<dbReference type="OrthoDB" id="408743at2759"/>
<dbReference type="InterPro" id="IPR050411">
    <property type="entry name" value="AlphaKG_dependent_hydroxylases"/>
</dbReference>
<dbReference type="EMBL" id="ML977338">
    <property type="protein sequence ID" value="KAF2110439.1"/>
    <property type="molecule type" value="Genomic_DNA"/>
</dbReference>
<gene>
    <name evidence="3" type="ORF">BDV96DRAFT_615335</name>
</gene>
<dbReference type="AlphaFoldDB" id="A0A6A5YTC7"/>